<feature type="compositionally biased region" description="Basic and acidic residues" evidence="1">
    <location>
        <begin position="233"/>
        <end position="244"/>
    </location>
</feature>
<evidence type="ECO:0000313" key="3">
    <source>
        <dbReference type="Proteomes" id="UP000054538"/>
    </source>
</evidence>
<gene>
    <name evidence="2" type="ORF">PAXRUDRAFT_18937</name>
</gene>
<reference evidence="2 3" key="1">
    <citation type="submission" date="2014-04" db="EMBL/GenBank/DDBJ databases">
        <authorList>
            <consortium name="DOE Joint Genome Institute"/>
            <person name="Kuo A."/>
            <person name="Kohler A."/>
            <person name="Jargeat P."/>
            <person name="Nagy L.G."/>
            <person name="Floudas D."/>
            <person name="Copeland A."/>
            <person name="Barry K.W."/>
            <person name="Cichocki N."/>
            <person name="Veneault-Fourrey C."/>
            <person name="LaButti K."/>
            <person name="Lindquist E.A."/>
            <person name="Lipzen A."/>
            <person name="Lundell T."/>
            <person name="Morin E."/>
            <person name="Murat C."/>
            <person name="Sun H."/>
            <person name="Tunlid A."/>
            <person name="Henrissat B."/>
            <person name="Grigoriev I.V."/>
            <person name="Hibbett D.S."/>
            <person name="Martin F."/>
            <person name="Nordberg H.P."/>
            <person name="Cantor M.N."/>
            <person name="Hua S.X."/>
        </authorList>
    </citation>
    <scope>NUCLEOTIDE SEQUENCE [LARGE SCALE GENOMIC DNA]</scope>
    <source>
        <strain evidence="2 3">Ve08.2h10</strain>
    </source>
</reference>
<feature type="region of interest" description="Disordered" evidence="1">
    <location>
        <begin position="231"/>
        <end position="254"/>
    </location>
</feature>
<feature type="region of interest" description="Disordered" evidence="1">
    <location>
        <begin position="125"/>
        <end position="161"/>
    </location>
</feature>
<accession>A0A0D0BW13</accession>
<dbReference type="Proteomes" id="UP000054538">
    <property type="component" value="Unassembled WGS sequence"/>
</dbReference>
<dbReference type="EMBL" id="KN828060">
    <property type="protein sequence ID" value="KIK75517.1"/>
    <property type="molecule type" value="Genomic_DNA"/>
</dbReference>
<name>A0A0D0BW13_9AGAM</name>
<dbReference type="InParanoid" id="A0A0D0BW13"/>
<protein>
    <submittedName>
        <fullName evidence="2">Uncharacterized protein</fullName>
    </submittedName>
</protein>
<feature type="compositionally biased region" description="Low complexity" evidence="1">
    <location>
        <begin position="132"/>
        <end position="142"/>
    </location>
</feature>
<reference evidence="3" key="2">
    <citation type="submission" date="2015-01" db="EMBL/GenBank/DDBJ databases">
        <title>Evolutionary Origins and Diversification of the Mycorrhizal Mutualists.</title>
        <authorList>
            <consortium name="DOE Joint Genome Institute"/>
            <consortium name="Mycorrhizal Genomics Consortium"/>
            <person name="Kohler A."/>
            <person name="Kuo A."/>
            <person name="Nagy L.G."/>
            <person name="Floudas D."/>
            <person name="Copeland A."/>
            <person name="Barry K.W."/>
            <person name="Cichocki N."/>
            <person name="Veneault-Fourrey C."/>
            <person name="LaButti K."/>
            <person name="Lindquist E.A."/>
            <person name="Lipzen A."/>
            <person name="Lundell T."/>
            <person name="Morin E."/>
            <person name="Murat C."/>
            <person name="Riley R."/>
            <person name="Ohm R."/>
            <person name="Sun H."/>
            <person name="Tunlid A."/>
            <person name="Henrissat B."/>
            <person name="Grigoriev I.V."/>
            <person name="Hibbett D.S."/>
            <person name="Martin F."/>
        </authorList>
    </citation>
    <scope>NUCLEOTIDE SEQUENCE [LARGE SCALE GENOMIC DNA]</scope>
    <source>
        <strain evidence="3">Ve08.2h10</strain>
    </source>
</reference>
<keyword evidence="3" id="KW-1185">Reference proteome</keyword>
<organism evidence="2 3">
    <name type="scientific">Paxillus rubicundulus Ve08.2h10</name>
    <dbReference type="NCBI Taxonomy" id="930991"/>
    <lineage>
        <taxon>Eukaryota</taxon>
        <taxon>Fungi</taxon>
        <taxon>Dikarya</taxon>
        <taxon>Basidiomycota</taxon>
        <taxon>Agaricomycotina</taxon>
        <taxon>Agaricomycetes</taxon>
        <taxon>Agaricomycetidae</taxon>
        <taxon>Boletales</taxon>
        <taxon>Paxilineae</taxon>
        <taxon>Paxillaceae</taxon>
        <taxon>Paxillus</taxon>
    </lineage>
</organism>
<dbReference type="HOGENOM" id="CLU_1215129_0_0_1"/>
<proteinExistence type="predicted"/>
<evidence type="ECO:0000256" key="1">
    <source>
        <dbReference type="SAM" id="MobiDB-lite"/>
    </source>
</evidence>
<dbReference type="AlphaFoldDB" id="A0A0D0BW13"/>
<sequence length="254" mass="29185">MSHWSVELSDILSKWRDRWDVLDSDGRSVAASKIKQAIMTAIDSEEWLSPFRIPFPSFHLVIHEYMVKYPKNPLDIAQEKSFLAKIHQGIKKKKQKQSQTKVKEVETSRKGKGVVQDMQCNYDEYQEEESNESNGGNVPSKLVKLKKSKNPPCDSRDKLPPLNMKRFLKGFSEFDVAQHLLKKEVDEYDKKEGHDASKYSTIKERMNNVREWFETICKVDTNMMGKVEAAMAEGKEQGPPEDQKVACMAHSSGE</sequence>
<dbReference type="OrthoDB" id="2666301at2759"/>
<evidence type="ECO:0000313" key="2">
    <source>
        <dbReference type="EMBL" id="KIK75517.1"/>
    </source>
</evidence>